<evidence type="ECO:0000256" key="2">
    <source>
        <dbReference type="SAM" id="Phobius"/>
    </source>
</evidence>
<feature type="coiled-coil region" evidence="1">
    <location>
        <begin position="122"/>
        <end position="149"/>
    </location>
</feature>
<feature type="transmembrane region" description="Helical" evidence="2">
    <location>
        <begin position="152"/>
        <end position="172"/>
    </location>
</feature>
<keyword evidence="2" id="KW-0812">Transmembrane</keyword>
<name>A0A168KE57_9BACL</name>
<reference evidence="3 4" key="1">
    <citation type="submission" date="2016-03" db="EMBL/GenBank/DDBJ databases">
        <title>Draft genome sequence of Paenibacillus glacialis DSM 22343.</title>
        <authorList>
            <person name="Shin S.-K."/>
            <person name="Yi H."/>
        </authorList>
    </citation>
    <scope>NUCLEOTIDE SEQUENCE [LARGE SCALE GENOMIC DNA]</scope>
    <source>
        <strain evidence="3 4">DSM 22343</strain>
    </source>
</reference>
<evidence type="ECO:0000313" key="4">
    <source>
        <dbReference type="Proteomes" id="UP000076967"/>
    </source>
</evidence>
<evidence type="ECO:0000256" key="1">
    <source>
        <dbReference type="SAM" id="Coils"/>
    </source>
</evidence>
<protein>
    <submittedName>
        <fullName evidence="3">Uncharacterized protein</fullName>
    </submittedName>
</protein>
<proteinExistence type="predicted"/>
<gene>
    <name evidence="3" type="ORF">PGLA_14975</name>
</gene>
<dbReference type="AlphaFoldDB" id="A0A168KE57"/>
<accession>A0A168KE57</accession>
<keyword evidence="1" id="KW-0175">Coiled coil</keyword>
<dbReference type="Proteomes" id="UP000076967">
    <property type="component" value="Unassembled WGS sequence"/>
</dbReference>
<organism evidence="3 4">
    <name type="scientific">Paenibacillus glacialis</name>
    <dbReference type="NCBI Taxonomy" id="494026"/>
    <lineage>
        <taxon>Bacteria</taxon>
        <taxon>Bacillati</taxon>
        <taxon>Bacillota</taxon>
        <taxon>Bacilli</taxon>
        <taxon>Bacillales</taxon>
        <taxon>Paenibacillaceae</taxon>
        <taxon>Paenibacillus</taxon>
    </lineage>
</organism>
<evidence type="ECO:0000313" key="3">
    <source>
        <dbReference type="EMBL" id="OAB41894.1"/>
    </source>
</evidence>
<dbReference type="EMBL" id="LVJH01000026">
    <property type="protein sequence ID" value="OAB41894.1"/>
    <property type="molecule type" value="Genomic_DNA"/>
</dbReference>
<keyword evidence="4" id="KW-1185">Reference proteome</keyword>
<keyword evidence="2" id="KW-1133">Transmembrane helix</keyword>
<sequence>MYEDPVRFHSAEYEELLVLMANRETVVKRLVSAVNQIHRWVDIVFPELRQVFKILTCKGALETLRLFPLPADLSKLEPNDVIAGWKKSMKRHSGVRRAKLLIELAKQTVGSSQATQAYKLHLEHLLEEYDLANTQLRRIEAEAKTVLERIPYAAKILAIIGISAIALAGVLGESGDLSGLYPRKHTAASRRP</sequence>
<comment type="caution">
    <text evidence="3">The sequence shown here is derived from an EMBL/GenBank/DDBJ whole genome shotgun (WGS) entry which is preliminary data.</text>
</comment>
<keyword evidence="2" id="KW-0472">Membrane</keyword>